<evidence type="ECO:0000259" key="12">
    <source>
        <dbReference type="Pfam" id="PF07565"/>
    </source>
</evidence>
<keyword evidence="7" id="KW-0406">Ion transport</keyword>
<feature type="compositionally biased region" description="Polar residues" evidence="9">
    <location>
        <begin position="1"/>
        <end position="10"/>
    </location>
</feature>
<organism evidence="13 14">
    <name type="scientific">Mesorhabditis belari</name>
    <dbReference type="NCBI Taxonomy" id="2138241"/>
    <lineage>
        <taxon>Eukaryota</taxon>
        <taxon>Metazoa</taxon>
        <taxon>Ecdysozoa</taxon>
        <taxon>Nematoda</taxon>
        <taxon>Chromadorea</taxon>
        <taxon>Rhabditida</taxon>
        <taxon>Rhabditina</taxon>
        <taxon>Rhabditomorpha</taxon>
        <taxon>Rhabditoidea</taxon>
        <taxon>Rhabditidae</taxon>
        <taxon>Mesorhabditinae</taxon>
        <taxon>Mesorhabditis</taxon>
    </lineage>
</organism>
<evidence type="ECO:0000256" key="1">
    <source>
        <dbReference type="ARBA" id="ARBA00004651"/>
    </source>
</evidence>
<keyword evidence="5 10" id="KW-0812">Transmembrane</keyword>
<dbReference type="GO" id="GO:0005452">
    <property type="term" value="F:solute:inorganic anion antiporter activity"/>
    <property type="evidence" value="ECO:0007669"/>
    <property type="project" value="InterPro"/>
</dbReference>
<dbReference type="InterPro" id="IPR016152">
    <property type="entry name" value="PTrfase/Anion_transptr"/>
</dbReference>
<keyword evidence="4" id="KW-1003">Cell membrane</keyword>
<keyword evidence="8 10" id="KW-0472">Membrane</keyword>
<dbReference type="GO" id="GO:0015701">
    <property type="term" value="P:bicarbonate transport"/>
    <property type="evidence" value="ECO:0007669"/>
    <property type="project" value="TreeGrafter"/>
</dbReference>
<dbReference type="InterPro" id="IPR003020">
    <property type="entry name" value="HCO3_transpt_euk"/>
</dbReference>
<feature type="transmembrane region" description="Helical" evidence="10">
    <location>
        <begin position="534"/>
        <end position="557"/>
    </location>
</feature>
<dbReference type="Gene3D" id="1.10.287.570">
    <property type="entry name" value="Helical hairpin bin"/>
    <property type="match status" value="1"/>
</dbReference>
<accession>A0AAF3ENQ5</accession>
<evidence type="ECO:0000256" key="5">
    <source>
        <dbReference type="ARBA" id="ARBA00022692"/>
    </source>
</evidence>
<evidence type="ECO:0000256" key="3">
    <source>
        <dbReference type="ARBA" id="ARBA00022448"/>
    </source>
</evidence>
<evidence type="ECO:0000256" key="7">
    <source>
        <dbReference type="ARBA" id="ARBA00023065"/>
    </source>
</evidence>
<comment type="similarity">
    <text evidence="2">Belongs to the anion exchanger (TC 2.A.31) family.</text>
</comment>
<comment type="subcellular location">
    <subcellularLocation>
        <location evidence="1">Cell membrane</location>
        <topology evidence="1">Multi-pass membrane protein</topology>
    </subcellularLocation>
</comment>
<feature type="compositionally biased region" description="Polar residues" evidence="9">
    <location>
        <begin position="26"/>
        <end position="57"/>
    </location>
</feature>
<evidence type="ECO:0000256" key="4">
    <source>
        <dbReference type="ARBA" id="ARBA00022475"/>
    </source>
</evidence>
<dbReference type="Proteomes" id="UP000887575">
    <property type="component" value="Unassembled WGS sequence"/>
</dbReference>
<dbReference type="PRINTS" id="PR01231">
    <property type="entry name" value="HCO3TRNSPORT"/>
</dbReference>
<feature type="transmembrane region" description="Helical" evidence="10">
    <location>
        <begin position="711"/>
        <end position="729"/>
    </location>
</feature>
<dbReference type="WBParaSite" id="MBELARI_LOCUS15685">
    <property type="protein sequence ID" value="MBELARI_LOCUS15685"/>
    <property type="gene ID" value="MBELARI_LOCUS15685"/>
</dbReference>
<feature type="compositionally biased region" description="Basic and acidic residues" evidence="9">
    <location>
        <begin position="11"/>
        <end position="20"/>
    </location>
</feature>
<name>A0AAF3ENQ5_9BILA</name>
<dbReference type="Pfam" id="PF07565">
    <property type="entry name" value="Band_3_cyto"/>
    <property type="match status" value="1"/>
</dbReference>
<feature type="transmembrane region" description="Helical" evidence="10">
    <location>
        <begin position="976"/>
        <end position="995"/>
    </location>
</feature>
<feature type="transmembrane region" description="Helical" evidence="10">
    <location>
        <begin position="653"/>
        <end position="673"/>
    </location>
</feature>
<evidence type="ECO:0000256" key="10">
    <source>
        <dbReference type="SAM" id="Phobius"/>
    </source>
</evidence>
<evidence type="ECO:0008006" key="15">
    <source>
        <dbReference type="Google" id="ProtNLM"/>
    </source>
</evidence>
<dbReference type="InterPro" id="IPR013769">
    <property type="entry name" value="Band3_cytoplasmic_dom"/>
</dbReference>
<proteinExistence type="inferred from homology"/>
<dbReference type="GO" id="GO:0008509">
    <property type="term" value="F:monoatomic anion transmembrane transporter activity"/>
    <property type="evidence" value="ECO:0007669"/>
    <property type="project" value="InterPro"/>
</dbReference>
<dbReference type="InterPro" id="IPR011531">
    <property type="entry name" value="HCO3_transpt-like_TM_dom"/>
</dbReference>
<feature type="transmembrane region" description="Helical" evidence="10">
    <location>
        <begin position="1001"/>
        <end position="1030"/>
    </location>
</feature>
<dbReference type="GO" id="GO:0051453">
    <property type="term" value="P:regulation of intracellular pH"/>
    <property type="evidence" value="ECO:0007669"/>
    <property type="project" value="TreeGrafter"/>
</dbReference>
<feature type="transmembrane region" description="Helical" evidence="10">
    <location>
        <begin position="621"/>
        <end position="641"/>
    </location>
</feature>
<keyword evidence="6 10" id="KW-1133">Transmembrane helix</keyword>
<feature type="transmembrane region" description="Helical" evidence="10">
    <location>
        <begin position="564"/>
        <end position="583"/>
    </location>
</feature>
<keyword evidence="3" id="KW-0813">Transport</keyword>
<dbReference type="SUPFAM" id="SSF55804">
    <property type="entry name" value="Phoshotransferase/anion transport protein"/>
    <property type="match status" value="1"/>
</dbReference>
<dbReference type="Gene3D" id="3.40.930.10">
    <property type="entry name" value="Mannitol-specific EII, Chain A"/>
    <property type="match status" value="1"/>
</dbReference>
<feature type="region of interest" description="Disordered" evidence="9">
    <location>
        <begin position="1"/>
        <end position="64"/>
    </location>
</feature>
<evidence type="ECO:0000256" key="8">
    <source>
        <dbReference type="ARBA" id="ARBA00023136"/>
    </source>
</evidence>
<evidence type="ECO:0000259" key="11">
    <source>
        <dbReference type="Pfam" id="PF00955"/>
    </source>
</evidence>
<sequence>MSFVNPNHSHSASECDKWQQMEDCDSPQTTTTTIPKSESQPQMDSPSPRQMFTMTSTSDDEGVEDGHLSPLLIPSSFHLHPSDGPAKRSRVQFNLGDDLRASSCNSSRQMINRRSSDFDSHDFMIPGEPSLEQISQVDGASIPLLFELYHHDPEELQWKEASRFLRYEEDVTGGNTKWGEPYQPTILFFYFQYLKNVLQKGATILDVTVEHYMELCDIVTKELVQNNPTMKEHVHSLLAADGWTPKDRIPRNSSVGQMLPHTRSAIMNRNPSIVPSETAFPRRSTDSDFRNGNRLRESFKRSRALSLFYHPERDGAQPMLDDSLVAEAADVVQVYVCEQYGMKESRLVICRLSTPICGKEGNVAVRFFIFLCVPPQPEILDSLQAGKALCAVLSNKIFKPLLYTAKSANDIAQNLDCFLSEAIIIPPGSIDSRKLIRTDEIRQTLAERERRWTEKVAITRKKSGIHPQWIVQDMKGKVHLAPAPFYEETTLIVPKDAFWHSMRERRFFGGVIRDYKRRFQQFSSDWTDACHKKVIWATLFTLIATIPAGLCFGGLLGKYTNNQFGVFQTLISMVLSNGIWSFASCQPLIIQAPTGPVLIFEVALYEISTEMGVDYQTVRYFTGWWCLVICIVHCCFGLSKLLHKVTSFTEDIFETLICAIFIMESFFFLQSALNENPIMNLKHYEDCTSNGKQLQNGTVKENCSSKGSPNVALLSLVLFLGTFQLANIFKNAKNSFRIERRLRRVISDFGAVLSVGIATAAYYILSGDVQLQEIDMTDRKKLWSSNEKFFGLFEISLKEHSCKVHALALLAGFLVYTLLFLETGITELLILKKKRVSKGGGLHGDVILMGLLTALCSTFGLPWMCAAAAQSMAHIDALTVNKRKAPGEKEEPLYVIEQRVSTFGVAILFVVVIILGGELDNTISVPMAVLFGVFMYLGCRNLRDIRLVERALLIVTPLKHYSKAVSGYDRINPKKLWLYTGIQVVLVTVTLALKMDRRTAWMFPFAIILIAFSRVYVLPHLFSIFELLVLDGEAEKNRDKDEDEEVNSISSAVAPV</sequence>
<feature type="transmembrane region" description="Helical" evidence="10">
    <location>
        <begin position="923"/>
        <end position="939"/>
    </location>
</feature>
<reference evidence="14" key="1">
    <citation type="submission" date="2024-02" db="UniProtKB">
        <authorList>
            <consortium name="WormBaseParasite"/>
        </authorList>
    </citation>
    <scope>IDENTIFICATION</scope>
</reference>
<feature type="transmembrane region" description="Helical" evidence="10">
    <location>
        <begin position="806"/>
        <end position="830"/>
    </location>
</feature>
<dbReference type="Pfam" id="PF00955">
    <property type="entry name" value="HCO3_cotransp"/>
    <property type="match status" value="1"/>
</dbReference>
<feature type="transmembrane region" description="Helical" evidence="10">
    <location>
        <begin position="749"/>
        <end position="765"/>
    </location>
</feature>
<evidence type="ECO:0000256" key="6">
    <source>
        <dbReference type="ARBA" id="ARBA00022989"/>
    </source>
</evidence>
<evidence type="ECO:0000256" key="9">
    <source>
        <dbReference type="SAM" id="MobiDB-lite"/>
    </source>
</evidence>
<protein>
    <recommendedName>
        <fullName evidence="15">Anion exchange protein</fullName>
    </recommendedName>
</protein>
<evidence type="ECO:0000313" key="13">
    <source>
        <dbReference type="Proteomes" id="UP000887575"/>
    </source>
</evidence>
<feature type="domain" description="Bicarbonate transporter-like transmembrane" evidence="11">
    <location>
        <begin position="506"/>
        <end position="1033"/>
    </location>
</feature>
<feature type="domain" description="Band 3 cytoplasmic" evidence="12">
    <location>
        <begin position="146"/>
        <end position="432"/>
    </location>
</feature>
<dbReference type="PANTHER" id="PTHR11453">
    <property type="entry name" value="ANION EXCHANGE PROTEIN"/>
    <property type="match status" value="1"/>
</dbReference>
<dbReference type="PANTHER" id="PTHR11453:SF47">
    <property type="entry name" value="ANION EXCHANGE PROTEIN"/>
    <property type="match status" value="1"/>
</dbReference>
<keyword evidence="13" id="KW-1185">Reference proteome</keyword>
<evidence type="ECO:0000313" key="14">
    <source>
        <dbReference type="WBParaSite" id="MBELARI_LOCUS15685"/>
    </source>
</evidence>
<dbReference type="GO" id="GO:0005886">
    <property type="term" value="C:plasma membrane"/>
    <property type="evidence" value="ECO:0007669"/>
    <property type="project" value="UniProtKB-SubCell"/>
</dbReference>
<evidence type="ECO:0000256" key="2">
    <source>
        <dbReference type="ARBA" id="ARBA00010993"/>
    </source>
</evidence>
<dbReference type="AlphaFoldDB" id="A0AAF3ENQ5"/>
<feature type="transmembrane region" description="Helical" evidence="10">
    <location>
        <begin position="900"/>
        <end position="917"/>
    </location>
</feature>